<evidence type="ECO:0000313" key="8">
    <source>
        <dbReference type="Proteomes" id="UP000016928"/>
    </source>
</evidence>
<protein>
    <recommendedName>
        <fullName evidence="9">DUF676 domain-containing protein</fullName>
    </recommendedName>
</protein>
<dbReference type="OrthoDB" id="1658288at2759"/>
<dbReference type="Proteomes" id="UP000016928">
    <property type="component" value="Unassembled WGS sequence"/>
</dbReference>
<evidence type="ECO:0000256" key="5">
    <source>
        <dbReference type="ARBA" id="ARBA00023128"/>
    </source>
</evidence>
<name>N4THZ1_FUSC1</name>
<dbReference type="OMA" id="WNSENVP"/>
<dbReference type="InterPro" id="IPR052374">
    <property type="entry name" value="SERAC1"/>
</dbReference>
<feature type="non-terminal residue" evidence="7">
    <location>
        <position position="163"/>
    </location>
</feature>
<keyword evidence="6" id="KW-0472">Membrane</keyword>
<dbReference type="VEuPathDB" id="FungiDB:FOC1_h10017258"/>
<dbReference type="EMBL" id="KB731260">
    <property type="protein sequence ID" value="ENH62204.1"/>
    <property type="molecule type" value="Genomic_DNA"/>
</dbReference>
<evidence type="ECO:0000256" key="6">
    <source>
        <dbReference type="ARBA" id="ARBA00023136"/>
    </source>
</evidence>
<dbReference type="PANTHER" id="PTHR48182">
    <property type="entry name" value="PROTEIN SERAC1"/>
    <property type="match status" value="1"/>
</dbReference>
<keyword evidence="4" id="KW-0256">Endoplasmic reticulum</keyword>
<organism evidence="7 8">
    <name type="scientific">Fusarium oxysporum f. sp. cubense (strain race 1)</name>
    <name type="common">Panama disease fungus</name>
    <dbReference type="NCBI Taxonomy" id="1229664"/>
    <lineage>
        <taxon>Eukaryota</taxon>
        <taxon>Fungi</taxon>
        <taxon>Dikarya</taxon>
        <taxon>Ascomycota</taxon>
        <taxon>Pezizomycotina</taxon>
        <taxon>Sordariomycetes</taxon>
        <taxon>Hypocreomycetidae</taxon>
        <taxon>Hypocreales</taxon>
        <taxon>Nectriaceae</taxon>
        <taxon>Fusarium</taxon>
        <taxon>Fusarium oxysporum species complex</taxon>
    </lineage>
</organism>
<evidence type="ECO:0000256" key="2">
    <source>
        <dbReference type="ARBA" id="ARBA00004240"/>
    </source>
</evidence>
<gene>
    <name evidence="7" type="ORF">FOC1_h10017258</name>
</gene>
<evidence type="ECO:0000256" key="3">
    <source>
        <dbReference type="ARBA" id="ARBA00004370"/>
    </source>
</evidence>
<reference evidence="8" key="2">
    <citation type="journal article" date="2014" name="PLoS ONE">
        <title>Genome and Transcriptome Analysis of the Fungal Pathogen Fusarium oxysporum f. sp. cubense Causing Banana Vascular Wilt Disease.</title>
        <authorList>
            <person name="Guo L."/>
            <person name="Han L."/>
            <person name="Yang L."/>
            <person name="Zeng H."/>
            <person name="Fan D."/>
            <person name="Zhu Y."/>
            <person name="Feng Y."/>
            <person name="Wang G."/>
            <person name="Peng C."/>
            <person name="Jiang X."/>
            <person name="Zhou D."/>
            <person name="Ni P."/>
            <person name="Liang C."/>
            <person name="Liu L."/>
            <person name="Wang J."/>
            <person name="Mao C."/>
            <person name="Fang X."/>
            <person name="Peng M."/>
            <person name="Huang J."/>
        </authorList>
    </citation>
    <scope>NUCLEOTIDE SEQUENCE [LARGE SCALE GENOMIC DNA]</scope>
    <source>
        <strain evidence="8">race 1</strain>
    </source>
</reference>
<dbReference type="SUPFAM" id="SSF53474">
    <property type="entry name" value="alpha/beta-Hydrolases"/>
    <property type="match status" value="1"/>
</dbReference>
<dbReference type="GO" id="GO:0005739">
    <property type="term" value="C:mitochondrion"/>
    <property type="evidence" value="ECO:0007669"/>
    <property type="project" value="UniProtKB-SubCell"/>
</dbReference>
<dbReference type="HOGENOM" id="CLU_1660814_0_0_1"/>
<dbReference type="PANTHER" id="PTHR48182:SF2">
    <property type="entry name" value="PROTEIN SERAC1"/>
    <property type="match status" value="1"/>
</dbReference>
<dbReference type="GO" id="GO:0016020">
    <property type="term" value="C:membrane"/>
    <property type="evidence" value="ECO:0007669"/>
    <property type="project" value="UniProtKB-SubCell"/>
</dbReference>
<evidence type="ECO:0000256" key="4">
    <source>
        <dbReference type="ARBA" id="ARBA00022824"/>
    </source>
</evidence>
<comment type="subcellular location">
    <subcellularLocation>
        <location evidence="2">Endoplasmic reticulum</location>
    </subcellularLocation>
    <subcellularLocation>
        <location evidence="3">Membrane</location>
    </subcellularLocation>
    <subcellularLocation>
        <location evidence="1">Mitochondrion</location>
    </subcellularLocation>
</comment>
<evidence type="ECO:0008006" key="9">
    <source>
        <dbReference type="Google" id="ProtNLM"/>
    </source>
</evidence>
<dbReference type="InterPro" id="IPR029058">
    <property type="entry name" value="AB_hydrolase_fold"/>
</dbReference>
<keyword evidence="5" id="KW-0496">Mitochondrion</keyword>
<proteinExistence type="predicted"/>
<dbReference type="AlphaFoldDB" id="N4THZ1"/>
<dbReference type="GO" id="GO:0005783">
    <property type="term" value="C:endoplasmic reticulum"/>
    <property type="evidence" value="ECO:0007669"/>
    <property type="project" value="UniProtKB-SubCell"/>
</dbReference>
<reference evidence="8" key="1">
    <citation type="submission" date="2012-09" db="EMBL/GenBank/DDBJ databases">
        <title>Genome sequencing and comparative transcriptomics of race 1 and race 4 of banana pathogen: Fusarium oxysporum f. sp. cubense.</title>
        <authorList>
            <person name="Fang X."/>
            <person name="Huang J."/>
        </authorList>
    </citation>
    <scope>NUCLEOTIDE SEQUENCE [LARGE SCALE GENOMIC DNA]</scope>
    <source>
        <strain evidence="8">race 1</strain>
    </source>
</reference>
<accession>N4THZ1</accession>
<sequence length="163" mass="17971">MGLSKNEAAVTCGLKTRYQHISGLHWLGALQGSFCTGMTLVLKTQSPSRAFTTSRVEKKGIIKKRPLVFIGHSLGGLIIKELLVMQNEPGGDETDMLNLRATEGALFFGVPHRGMDNSALLAAIGLQANPVFFRLSPRWVCYLFVFRNMYIWNSENVPEASLG</sequence>
<evidence type="ECO:0000256" key="1">
    <source>
        <dbReference type="ARBA" id="ARBA00004173"/>
    </source>
</evidence>
<evidence type="ECO:0000313" key="7">
    <source>
        <dbReference type="EMBL" id="ENH62204.1"/>
    </source>
</evidence>